<comment type="catalytic activity">
    <reaction evidence="4">
        <text>holo-[ACP] + malonyl-CoA = malonyl-[ACP] + CoA</text>
        <dbReference type="Rhea" id="RHEA:41792"/>
        <dbReference type="Rhea" id="RHEA-COMP:9623"/>
        <dbReference type="Rhea" id="RHEA-COMP:9685"/>
        <dbReference type="ChEBI" id="CHEBI:57287"/>
        <dbReference type="ChEBI" id="CHEBI:57384"/>
        <dbReference type="ChEBI" id="CHEBI:64479"/>
        <dbReference type="ChEBI" id="CHEBI:78449"/>
        <dbReference type="EC" id="2.3.1.39"/>
    </reaction>
</comment>
<keyword evidence="3" id="KW-0012">Acyltransferase</keyword>
<dbReference type="PANTHER" id="PTHR42681:SF1">
    <property type="entry name" value="MALONYL-COA-ACYL CARRIER PROTEIN TRANSACYLASE, MITOCHONDRIAL"/>
    <property type="match status" value="1"/>
</dbReference>
<dbReference type="InterPro" id="IPR016036">
    <property type="entry name" value="Malonyl_transacylase_ACP-bd"/>
</dbReference>
<name>X0V180_9ZZZZ</name>
<evidence type="ECO:0000313" key="6">
    <source>
        <dbReference type="EMBL" id="GAG11840.1"/>
    </source>
</evidence>
<dbReference type="PANTHER" id="PTHR42681">
    <property type="entry name" value="MALONYL-COA-ACYL CARRIER PROTEIN TRANSACYLASE, MITOCHONDRIAL"/>
    <property type="match status" value="1"/>
</dbReference>
<comment type="caution">
    <text evidence="6">The sequence shown here is derived from an EMBL/GenBank/DDBJ whole genome shotgun (WGS) entry which is preliminary data.</text>
</comment>
<feature type="domain" description="Malonyl-CoA:ACP transacylase (MAT)" evidence="5">
    <location>
        <begin position="8"/>
        <end position="255"/>
    </location>
</feature>
<protein>
    <recommendedName>
        <fullName evidence="1">[acyl-carrier-protein] S-malonyltransferase</fullName>
        <ecNumber evidence="1">2.3.1.39</ecNumber>
    </recommendedName>
</protein>
<proteinExistence type="predicted"/>
<dbReference type="SUPFAM" id="SSF52151">
    <property type="entry name" value="FabD/lysophospholipase-like"/>
    <property type="match status" value="1"/>
</dbReference>
<accession>X0V180</accession>
<dbReference type="GO" id="GO:0005829">
    <property type="term" value="C:cytosol"/>
    <property type="evidence" value="ECO:0007669"/>
    <property type="project" value="TreeGrafter"/>
</dbReference>
<sequence length="255" mass="28923">MQPETAYIFPGQGSQYLGMGHELYDNFEIAAFVFYRANRLLNKEFEKIIFGKIPDKFRDKVSHVDELGIKRGLKTHLDKQVQIATYITSWAAFLTFKERLEEEKLSLRPEVMAGHSFGEYTALTAAEGMNYDTGLQLVNQRQRIMISCAKDIDGGLVAIINRDRDITQEDVRNITNYAGREILHIALYNSSKQNVFGGISKNIGAAKHLLKESEFKAIDLPVLGPWHTPLMGAASENLKKYIEQKEFSFKGTEIP</sequence>
<feature type="non-terminal residue" evidence="6">
    <location>
        <position position="255"/>
    </location>
</feature>
<keyword evidence="2" id="KW-0808">Transferase</keyword>
<dbReference type="InterPro" id="IPR016035">
    <property type="entry name" value="Acyl_Trfase/lysoPLipase"/>
</dbReference>
<dbReference type="InterPro" id="IPR001227">
    <property type="entry name" value="Ac_transferase_dom_sf"/>
</dbReference>
<dbReference type="EC" id="2.3.1.39" evidence="1"/>
<dbReference type="SMART" id="SM00827">
    <property type="entry name" value="PKS_AT"/>
    <property type="match status" value="1"/>
</dbReference>
<dbReference type="Gene3D" id="3.30.70.250">
    <property type="entry name" value="Malonyl-CoA ACP transacylase, ACP-binding"/>
    <property type="match status" value="1"/>
</dbReference>
<dbReference type="EMBL" id="BARS01020833">
    <property type="protein sequence ID" value="GAG11840.1"/>
    <property type="molecule type" value="Genomic_DNA"/>
</dbReference>
<dbReference type="InterPro" id="IPR050858">
    <property type="entry name" value="Mal-CoA-ACP_Trans/PKS_FabD"/>
</dbReference>
<organism evidence="6">
    <name type="scientific">marine sediment metagenome</name>
    <dbReference type="NCBI Taxonomy" id="412755"/>
    <lineage>
        <taxon>unclassified sequences</taxon>
        <taxon>metagenomes</taxon>
        <taxon>ecological metagenomes</taxon>
    </lineage>
</organism>
<dbReference type="Gene3D" id="3.40.366.10">
    <property type="entry name" value="Malonyl-Coenzyme A Acyl Carrier Protein, domain 2"/>
    <property type="match status" value="1"/>
</dbReference>
<evidence type="ECO:0000256" key="2">
    <source>
        <dbReference type="ARBA" id="ARBA00022679"/>
    </source>
</evidence>
<evidence type="ECO:0000256" key="4">
    <source>
        <dbReference type="ARBA" id="ARBA00048462"/>
    </source>
</evidence>
<evidence type="ECO:0000256" key="1">
    <source>
        <dbReference type="ARBA" id="ARBA00013258"/>
    </source>
</evidence>
<dbReference type="AlphaFoldDB" id="X0V180"/>
<dbReference type="GO" id="GO:0004314">
    <property type="term" value="F:[acyl-carrier-protein] S-malonyltransferase activity"/>
    <property type="evidence" value="ECO:0007669"/>
    <property type="project" value="UniProtKB-EC"/>
</dbReference>
<evidence type="ECO:0000256" key="3">
    <source>
        <dbReference type="ARBA" id="ARBA00023315"/>
    </source>
</evidence>
<evidence type="ECO:0000259" key="5">
    <source>
        <dbReference type="SMART" id="SM00827"/>
    </source>
</evidence>
<dbReference type="InterPro" id="IPR014043">
    <property type="entry name" value="Acyl_transferase_dom"/>
</dbReference>
<dbReference type="SUPFAM" id="SSF55048">
    <property type="entry name" value="Probable ACP-binding domain of malonyl-CoA ACP transacylase"/>
    <property type="match status" value="1"/>
</dbReference>
<reference evidence="6" key="1">
    <citation type="journal article" date="2014" name="Front. Microbiol.">
        <title>High frequency of phylogenetically diverse reductive dehalogenase-homologous genes in deep subseafloor sedimentary metagenomes.</title>
        <authorList>
            <person name="Kawai M."/>
            <person name="Futagami T."/>
            <person name="Toyoda A."/>
            <person name="Takaki Y."/>
            <person name="Nishi S."/>
            <person name="Hori S."/>
            <person name="Arai W."/>
            <person name="Tsubouchi T."/>
            <person name="Morono Y."/>
            <person name="Uchiyama I."/>
            <person name="Ito T."/>
            <person name="Fujiyama A."/>
            <person name="Inagaki F."/>
            <person name="Takami H."/>
        </authorList>
    </citation>
    <scope>NUCLEOTIDE SEQUENCE</scope>
    <source>
        <strain evidence="6">Expedition CK06-06</strain>
    </source>
</reference>
<gene>
    <name evidence="6" type="ORF">S01H1_33543</name>
</gene>
<dbReference type="GO" id="GO:0006633">
    <property type="term" value="P:fatty acid biosynthetic process"/>
    <property type="evidence" value="ECO:0007669"/>
    <property type="project" value="TreeGrafter"/>
</dbReference>